<keyword evidence="3" id="KW-1185">Reference proteome</keyword>
<dbReference type="EMBL" id="CP027169">
    <property type="protein sequence ID" value="AVK06091.1"/>
    <property type="molecule type" value="Genomic_DNA"/>
</dbReference>
<dbReference type="Pfam" id="PF09413">
    <property type="entry name" value="DUF2007"/>
    <property type="match status" value="1"/>
</dbReference>
<dbReference type="GeneID" id="77219621"/>
<dbReference type="AlphaFoldDB" id="A0A2R3IVZ0"/>
<dbReference type="InterPro" id="IPR018551">
    <property type="entry name" value="DUF2007"/>
</dbReference>
<gene>
    <name evidence="2" type="ORF">CSB93_2430</name>
</gene>
<organism evidence="2 3">
    <name type="scientific">Pseudomonas paraeruginosa</name>
    <dbReference type="NCBI Taxonomy" id="2994495"/>
    <lineage>
        <taxon>Bacteria</taxon>
        <taxon>Pseudomonadati</taxon>
        <taxon>Pseudomonadota</taxon>
        <taxon>Gammaproteobacteria</taxon>
        <taxon>Pseudomonadales</taxon>
        <taxon>Pseudomonadaceae</taxon>
        <taxon>Pseudomonas</taxon>
    </lineage>
</organism>
<reference evidence="2 3" key="1">
    <citation type="submission" date="2018-02" db="EMBL/GenBank/DDBJ databases">
        <title>FDA/CDC Antimicrobial Resistant Isolate Bank Genome Sequencing.</title>
        <authorList>
            <person name="Benahmed F.H."/>
            <person name="Lutgring J.D."/>
            <person name="Yoo B."/>
            <person name="Machado M."/>
            <person name="Brown A."/>
            <person name="McAllister G."/>
            <person name="Perry A."/>
            <person name="Halpin A.L."/>
            <person name="Vavikolanu K."/>
            <person name="Ott S."/>
            <person name="Zhao X."/>
            <person name="Tallon L.J."/>
            <person name="Sadzewicz L."/>
            <person name="Aluvathingal J."/>
            <person name="Nadendla S."/>
            <person name="Voskania-kordi A."/>
            <person name="Simonyan V."/>
            <person name="Patel J."/>
            <person name="Shawar R.M."/>
        </authorList>
    </citation>
    <scope>NUCLEOTIDE SEQUENCE [LARGE SCALE GENOMIC DNA]</scope>
    <source>
        <strain evidence="2 3">AR_0356</strain>
    </source>
</reference>
<evidence type="ECO:0000313" key="2">
    <source>
        <dbReference type="EMBL" id="AVK06091.1"/>
    </source>
</evidence>
<proteinExistence type="predicted"/>
<protein>
    <recommendedName>
        <fullName evidence="1">DUF2007 domain-containing protein</fullName>
    </recommendedName>
</protein>
<dbReference type="Proteomes" id="UP000238390">
    <property type="component" value="Chromosome"/>
</dbReference>
<dbReference type="Gene3D" id="3.30.70.790">
    <property type="entry name" value="UreE, C-terminal domain"/>
    <property type="match status" value="1"/>
</dbReference>
<dbReference type="InterPro" id="IPR011322">
    <property type="entry name" value="N-reg_PII-like_a/b"/>
</dbReference>
<dbReference type="RefSeq" id="WP_003157606.1">
    <property type="nucleotide sequence ID" value="NZ_CP020560.1"/>
</dbReference>
<evidence type="ECO:0000259" key="1">
    <source>
        <dbReference type="Pfam" id="PF09413"/>
    </source>
</evidence>
<dbReference type="SUPFAM" id="SSF54913">
    <property type="entry name" value="GlnB-like"/>
    <property type="match status" value="1"/>
</dbReference>
<accession>A0A2R3IVZ0</accession>
<feature type="domain" description="DUF2007" evidence="1">
    <location>
        <begin position="6"/>
        <end position="66"/>
    </location>
</feature>
<evidence type="ECO:0000313" key="3">
    <source>
        <dbReference type="Proteomes" id="UP000238390"/>
    </source>
</evidence>
<name>A0A2R3IVZ0_9PSED</name>
<sequence>MLTTIGRFSHPLEAQIARARLEAAGIPAFVADEHTINMQWLYSNALGGVRLQVPTVCREEALALLATDESEALRAEQGSSEFQCLRCGSDQVAWKVDGRRQAFLGILLLNVPLWPIRRRLVCEACGLRSEVPLPLCE</sequence>